<accession>A0A8B9IJ39</accession>
<proteinExistence type="predicted"/>
<sequence>QLPTPNSLNILQLSCLKIAEIHTEGQNWSRRVAPGGKQSGPITAVPSEIQPDKARCVSGNSTEGHPCVAGSARQNFLRKNKAALTGQESGRSICLSIP</sequence>
<reference evidence="1" key="1">
    <citation type="submission" date="2025-08" db="UniProtKB">
        <authorList>
            <consortium name="Ensembl"/>
        </authorList>
    </citation>
    <scope>IDENTIFICATION</scope>
</reference>
<reference evidence="1" key="2">
    <citation type="submission" date="2025-09" db="UniProtKB">
        <authorList>
            <consortium name="Ensembl"/>
        </authorList>
    </citation>
    <scope>IDENTIFICATION</scope>
</reference>
<dbReference type="AlphaFoldDB" id="A0A8B9IJ39"/>
<organism evidence="1 2">
    <name type="scientific">Anser cygnoides</name>
    <name type="common">Swan goose</name>
    <dbReference type="NCBI Taxonomy" id="8845"/>
    <lineage>
        <taxon>Eukaryota</taxon>
        <taxon>Metazoa</taxon>
        <taxon>Chordata</taxon>
        <taxon>Craniata</taxon>
        <taxon>Vertebrata</taxon>
        <taxon>Euteleostomi</taxon>
        <taxon>Archelosauria</taxon>
        <taxon>Archosauria</taxon>
        <taxon>Dinosauria</taxon>
        <taxon>Saurischia</taxon>
        <taxon>Theropoda</taxon>
        <taxon>Coelurosauria</taxon>
        <taxon>Aves</taxon>
        <taxon>Neognathae</taxon>
        <taxon>Galloanserae</taxon>
        <taxon>Anseriformes</taxon>
        <taxon>Anatidae</taxon>
        <taxon>Anserinae</taxon>
        <taxon>Anser</taxon>
    </lineage>
</organism>
<dbReference type="Ensembl" id="ENSACDT00005013644.1">
    <property type="protein sequence ID" value="ENSACDP00005011346.1"/>
    <property type="gene ID" value="ENSACDG00005008303.1"/>
</dbReference>
<keyword evidence="2" id="KW-1185">Reference proteome</keyword>
<protein>
    <submittedName>
        <fullName evidence="1">Uncharacterized protein</fullName>
    </submittedName>
</protein>
<name>A0A8B9IJ39_ANSCY</name>
<dbReference type="Proteomes" id="UP000694521">
    <property type="component" value="Unplaced"/>
</dbReference>
<evidence type="ECO:0000313" key="1">
    <source>
        <dbReference type="Ensembl" id="ENSACDP00005011346.1"/>
    </source>
</evidence>
<evidence type="ECO:0000313" key="2">
    <source>
        <dbReference type="Proteomes" id="UP000694521"/>
    </source>
</evidence>